<keyword evidence="2" id="KW-0732">Signal</keyword>
<keyword evidence="1" id="KW-0472">Membrane</keyword>
<accession>A0A9N8E6E2</accession>
<feature type="transmembrane region" description="Helical" evidence="1">
    <location>
        <begin position="307"/>
        <end position="328"/>
    </location>
</feature>
<dbReference type="Proteomes" id="UP001153069">
    <property type="component" value="Unassembled WGS sequence"/>
</dbReference>
<dbReference type="AlphaFoldDB" id="A0A9N8E6E2"/>
<sequence length="379" mass="42519">MMLIKSLYLLFLSSAMAVLAEPMGVVMLGGSPASGYRSLDQMVRAMLVELQNSKDAEESVVVDSFPSPTEGNLTELLLQSRQEISARLTSSSSGNKPNYVVLQEDREVPGYTPPDDNNSREEMWEISVNTLHSLQGLIQQEAGSTTTTVLLQTPAYMDGSPDNYNKDIYTSFEKMQDMIEHGYKLYYRELEEENPRAQVKIAPCGWAFLGVYQDYDASNLFDRLYEADRKTPSVLGNYLCAAVLVNTMTGRDVRQITYQPPHTGGEDVWSFMKTIAYRTVSDYHNGGQLPKFTKRYRPAGEQKRTRWGGLFQFFLAALMGGGVLYYFVASKWYGAAETVHDMSTDAGYRLLPSSGILMELMEQPADTPPSNEPQWINPV</sequence>
<reference evidence="3" key="1">
    <citation type="submission" date="2020-06" db="EMBL/GenBank/DDBJ databases">
        <authorList>
            <consortium name="Plant Systems Biology data submission"/>
        </authorList>
    </citation>
    <scope>NUCLEOTIDE SEQUENCE</scope>
    <source>
        <strain evidence="3">D6</strain>
    </source>
</reference>
<keyword evidence="1" id="KW-0812">Transmembrane</keyword>
<evidence type="ECO:0000313" key="4">
    <source>
        <dbReference type="Proteomes" id="UP001153069"/>
    </source>
</evidence>
<comment type="caution">
    <text evidence="3">The sequence shown here is derived from an EMBL/GenBank/DDBJ whole genome shotgun (WGS) entry which is preliminary data.</text>
</comment>
<name>A0A9N8E6E2_9STRA</name>
<keyword evidence="4" id="KW-1185">Reference proteome</keyword>
<dbReference type="InterPro" id="IPR036514">
    <property type="entry name" value="SGNH_hydro_sf"/>
</dbReference>
<evidence type="ECO:0000256" key="1">
    <source>
        <dbReference type="SAM" id="Phobius"/>
    </source>
</evidence>
<dbReference type="Gene3D" id="3.40.50.1110">
    <property type="entry name" value="SGNH hydrolase"/>
    <property type="match status" value="1"/>
</dbReference>
<evidence type="ECO:0000313" key="3">
    <source>
        <dbReference type="EMBL" id="CAB9513451.1"/>
    </source>
</evidence>
<evidence type="ECO:0000256" key="2">
    <source>
        <dbReference type="SAM" id="SignalP"/>
    </source>
</evidence>
<organism evidence="3 4">
    <name type="scientific">Seminavis robusta</name>
    <dbReference type="NCBI Taxonomy" id="568900"/>
    <lineage>
        <taxon>Eukaryota</taxon>
        <taxon>Sar</taxon>
        <taxon>Stramenopiles</taxon>
        <taxon>Ochrophyta</taxon>
        <taxon>Bacillariophyta</taxon>
        <taxon>Bacillariophyceae</taxon>
        <taxon>Bacillariophycidae</taxon>
        <taxon>Naviculales</taxon>
        <taxon>Naviculaceae</taxon>
        <taxon>Seminavis</taxon>
    </lineage>
</organism>
<feature type="signal peptide" evidence="2">
    <location>
        <begin position="1"/>
        <end position="20"/>
    </location>
</feature>
<gene>
    <name evidence="3" type="ORF">SEMRO_592_G172170.1</name>
</gene>
<keyword evidence="1" id="KW-1133">Transmembrane helix</keyword>
<dbReference type="EMBL" id="CAICTM010000591">
    <property type="protein sequence ID" value="CAB9513451.1"/>
    <property type="molecule type" value="Genomic_DNA"/>
</dbReference>
<proteinExistence type="predicted"/>
<feature type="chain" id="PRO_5040450243" evidence="2">
    <location>
        <begin position="21"/>
        <end position="379"/>
    </location>
</feature>
<protein>
    <submittedName>
        <fullName evidence="3">Uncharacterized protein</fullName>
    </submittedName>
</protein>